<feature type="domain" description="Flavin reductase like" evidence="2">
    <location>
        <begin position="89"/>
        <end position="177"/>
    </location>
</feature>
<dbReference type="Gene3D" id="2.30.110.10">
    <property type="entry name" value="Electron Transport, Fmn-binding Protein, Chain A"/>
    <property type="match status" value="1"/>
</dbReference>
<gene>
    <name evidence="3" type="ORF">HDU87_000273</name>
</gene>
<dbReference type="AlphaFoldDB" id="A0AAD5TSF1"/>
<name>A0AAD5TSF1_9FUNG</name>
<dbReference type="Pfam" id="PF01613">
    <property type="entry name" value="Flavin_Reduct"/>
    <property type="match status" value="1"/>
</dbReference>
<evidence type="ECO:0000256" key="1">
    <source>
        <dbReference type="SAM" id="MobiDB-lite"/>
    </source>
</evidence>
<keyword evidence="4" id="KW-1185">Reference proteome</keyword>
<accession>A0AAD5TSF1</accession>
<feature type="region of interest" description="Disordered" evidence="1">
    <location>
        <begin position="224"/>
        <end position="267"/>
    </location>
</feature>
<organism evidence="3 4">
    <name type="scientific">Geranomyces variabilis</name>
    <dbReference type="NCBI Taxonomy" id="109894"/>
    <lineage>
        <taxon>Eukaryota</taxon>
        <taxon>Fungi</taxon>
        <taxon>Fungi incertae sedis</taxon>
        <taxon>Chytridiomycota</taxon>
        <taxon>Chytridiomycota incertae sedis</taxon>
        <taxon>Chytridiomycetes</taxon>
        <taxon>Spizellomycetales</taxon>
        <taxon>Powellomycetaceae</taxon>
        <taxon>Geranomyces</taxon>
    </lineage>
</organism>
<evidence type="ECO:0000259" key="2">
    <source>
        <dbReference type="Pfam" id="PF01613"/>
    </source>
</evidence>
<dbReference type="SUPFAM" id="SSF50475">
    <property type="entry name" value="FMN-binding split barrel"/>
    <property type="match status" value="1"/>
</dbReference>
<dbReference type="EMBL" id="JADGJQ010000001">
    <property type="protein sequence ID" value="KAJ3185649.1"/>
    <property type="molecule type" value="Genomic_DNA"/>
</dbReference>
<dbReference type="InterPro" id="IPR012349">
    <property type="entry name" value="Split_barrel_FMN-bd"/>
</dbReference>
<dbReference type="GO" id="GO:0010181">
    <property type="term" value="F:FMN binding"/>
    <property type="evidence" value="ECO:0007669"/>
    <property type="project" value="InterPro"/>
</dbReference>
<dbReference type="Proteomes" id="UP001212152">
    <property type="component" value="Unassembled WGS sequence"/>
</dbReference>
<evidence type="ECO:0000313" key="3">
    <source>
        <dbReference type="EMBL" id="KAJ3185649.1"/>
    </source>
</evidence>
<proteinExistence type="predicted"/>
<sequence>MAAPSLFPPAHTPVYLLTTSLAAPGTAAFTQSSSSSSSDSPPPPYATQKLVPLQQLLASSTVAGQIVTHCHPASILNERIITLTLSRFAYTASLVTRVTGSFVLHLLEEHQAHLVATFGTHSSRNFNKFASDVACTLSPMLHHPLVSGSSAWCECVVEQIVDVEAERVVVIARVINRGGGGGKPLTVEAVKKRVTKDEWAALEASWTRDVARDTRLAEIEEVRTACPQQPSPPAKNPAATQTDSLTEESSCASHPQLGPGPLLKSRL</sequence>
<reference evidence="3" key="1">
    <citation type="submission" date="2020-05" db="EMBL/GenBank/DDBJ databases">
        <title>Phylogenomic resolution of chytrid fungi.</title>
        <authorList>
            <person name="Stajich J.E."/>
            <person name="Amses K."/>
            <person name="Simmons R."/>
            <person name="Seto K."/>
            <person name="Myers J."/>
            <person name="Bonds A."/>
            <person name="Quandt C.A."/>
            <person name="Barry K."/>
            <person name="Liu P."/>
            <person name="Grigoriev I."/>
            <person name="Longcore J.E."/>
            <person name="James T.Y."/>
        </authorList>
    </citation>
    <scope>NUCLEOTIDE SEQUENCE</scope>
    <source>
        <strain evidence="3">JEL0379</strain>
    </source>
</reference>
<evidence type="ECO:0000313" key="4">
    <source>
        <dbReference type="Proteomes" id="UP001212152"/>
    </source>
</evidence>
<dbReference type="InterPro" id="IPR002563">
    <property type="entry name" value="Flavin_Rdtase-like_dom"/>
</dbReference>
<feature type="compositionally biased region" description="Polar residues" evidence="1">
    <location>
        <begin position="238"/>
        <end position="253"/>
    </location>
</feature>
<comment type="caution">
    <text evidence="3">The sequence shown here is derived from an EMBL/GenBank/DDBJ whole genome shotgun (WGS) entry which is preliminary data.</text>
</comment>
<protein>
    <recommendedName>
        <fullName evidence="2">Flavin reductase like domain-containing protein</fullName>
    </recommendedName>
</protein>